<dbReference type="AlphaFoldDB" id="A0A1L4BJ60"/>
<dbReference type="GO" id="GO:0004623">
    <property type="term" value="F:phospholipase A2 activity"/>
    <property type="evidence" value="ECO:0007669"/>
    <property type="project" value="UniProtKB-EC"/>
</dbReference>
<name>A0A1L4BJ60_HEMLE</name>
<evidence type="ECO:0000256" key="1">
    <source>
        <dbReference type="ARBA" id="ARBA00001604"/>
    </source>
</evidence>
<feature type="domain" description="Phospholipase A2-like central" evidence="2">
    <location>
        <begin position="3"/>
        <end position="49"/>
    </location>
</feature>
<dbReference type="Gene3D" id="1.20.90.10">
    <property type="entry name" value="Phospholipase A2 domain"/>
    <property type="match status" value="1"/>
</dbReference>
<sequence length="85" mass="8992">MGKYTMMNCECEKTFEACLRNVRGLLEGSVAHAIRKVYFGLYGNGCYKVKCSSAGRPSRSGDCPNAAATYTGPSGFGALLVNAIG</sequence>
<dbReference type="GO" id="GO:0050482">
    <property type="term" value="P:arachidonate secretion"/>
    <property type="evidence" value="ECO:0007669"/>
    <property type="project" value="InterPro"/>
</dbReference>
<protein>
    <submittedName>
        <fullName evidence="3">Venom toxin</fullName>
    </submittedName>
</protein>
<accession>A0A1L4BJ60</accession>
<dbReference type="GO" id="GO:0006644">
    <property type="term" value="P:phospholipid metabolic process"/>
    <property type="evidence" value="ECO:0007669"/>
    <property type="project" value="InterPro"/>
</dbReference>
<dbReference type="InterPro" id="IPR036444">
    <property type="entry name" value="PLipase_A2_dom_sf"/>
</dbReference>
<organism evidence="3">
    <name type="scientific">Hemiscorpius lepturus</name>
    <name type="common">Scorpion</name>
    <dbReference type="NCBI Taxonomy" id="520031"/>
    <lineage>
        <taxon>Eukaryota</taxon>
        <taxon>Metazoa</taxon>
        <taxon>Ecdysozoa</taxon>
        <taxon>Arthropoda</taxon>
        <taxon>Chelicerata</taxon>
        <taxon>Arachnida</taxon>
        <taxon>Scorpiones</taxon>
        <taxon>Iurida</taxon>
        <taxon>Scorpionoidea</taxon>
        <taxon>Hemiscorpiidae</taxon>
    </lineage>
</organism>
<proteinExistence type="evidence at transcript level"/>
<dbReference type="Pfam" id="PF05826">
    <property type="entry name" value="Phospholip_A2_2"/>
    <property type="match status" value="1"/>
</dbReference>
<dbReference type="SUPFAM" id="SSF48619">
    <property type="entry name" value="Phospholipase A2, PLA2"/>
    <property type="match status" value="1"/>
</dbReference>
<dbReference type="InterPro" id="IPR016090">
    <property type="entry name" value="PLA2-like_dom"/>
</dbReference>
<comment type="catalytic activity">
    <reaction evidence="1">
        <text>a 1,2-diacyl-sn-glycero-3-phosphocholine + H2O = a 1-acyl-sn-glycero-3-phosphocholine + a fatty acid + H(+)</text>
        <dbReference type="Rhea" id="RHEA:15801"/>
        <dbReference type="ChEBI" id="CHEBI:15377"/>
        <dbReference type="ChEBI" id="CHEBI:15378"/>
        <dbReference type="ChEBI" id="CHEBI:28868"/>
        <dbReference type="ChEBI" id="CHEBI:57643"/>
        <dbReference type="ChEBI" id="CHEBI:58168"/>
        <dbReference type="EC" id="3.1.1.4"/>
    </reaction>
</comment>
<reference evidence="3" key="1">
    <citation type="journal article" date="2016" name="Toxicon">
        <title>The first report on transcriptome analysis of the venom gland of Iranian scorpion, Hemiscorpius lepturus.</title>
        <authorList>
            <person name="Kazemi-Lomedasht F."/>
            <person name="Khalaj V."/>
            <person name="Bagheri K.P."/>
            <person name="Behdani M."/>
            <person name="Shahbazzadeh D."/>
        </authorList>
    </citation>
    <scope>NUCLEOTIDE SEQUENCE</scope>
    <source>
        <strain evidence="3">HLIPTx1</strain>
        <tissue evidence="3">Venom gland</tissue>
    </source>
</reference>
<dbReference type="EMBL" id="KX924477">
    <property type="protein sequence ID" value="API81340.1"/>
    <property type="molecule type" value="mRNA"/>
</dbReference>
<evidence type="ECO:0000313" key="3">
    <source>
        <dbReference type="EMBL" id="API81340.1"/>
    </source>
</evidence>
<evidence type="ECO:0000259" key="2">
    <source>
        <dbReference type="Pfam" id="PF05826"/>
    </source>
</evidence>